<feature type="domain" description="C2H2-type" evidence="2">
    <location>
        <begin position="81"/>
        <end position="109"/>
    </location>
</feature>
<dbReference type="GO" id="GO:0008270">
    <property type="term" value="F:zinc ion binding"/>
    <property type="evidence" value="ECO:0007669"/>
    <property type="project" value="UniProtKB-KW"/>
</dbReference>
<protein>
    <recommendedName>
        <fullName evidence="2">C2H2-type domain-containing protein</fullName>
    </recommendedName>
</protein>
<feature type="domain" description="C2H2-type" evidence="2">
    <location>
        <begin position="53"/>
        <end position="82"/>
    </location>
</feature>
<dbReference type="PROSITE" id="PS00028">
    <property type="entry name" value="ZINC_FINGER_C2H2_1"/>
    <property type="match status" value="1"/>
</dbReference>
<evidence type="ECO:0000313" key="3">
    <source>
        <dbReference type="Proteomes" id="UP000093561"/>
    </source>
</evidence>
<dbReference type="WBParaSite" id="mrna-Wban_11116">
    <property type="protein sequence ID" value="mrna-Wban_11116"/>
    <property type="gene ID" value="Wban_11116"/>
</dbReference>
<dbReference type="Pfam" id="PF00096">
    <property type="entry name" value="zf-C2H2"/>
    <property type="match status" value="2"/>
</dbReference>
<evidence type="ECO:0000259" key="2">
    <source>
        <dbReference type="PROSITE" id="PS50157"/>
    </source>
</evidence>
<name>A0AAF5Q7S6_WUCBA</name>
<organism evidence="3 4">
    <name type="scientific">Wuchereria bancrofti</name>
    <dbReference type="NCBI Taxonomy" id="6293"/>
    <lineage>
        <taxon>Eukaryota</taxon>
        <taxon>Metazoa</taxon>
        <taxon>Ecdysozoa</taxon>
        <taxon>Nematoda</taxon>
        <taxon>Chromadorea</taxon>
        <taxon>Rhabditida</taxon>
        <taxon>Spirurina</taxon>
        <taxon>Spiruromorpha</taxon>
        <taxon>Filarioidea</taxon>
        <taxon>Onchocercidae</taxon>
        <taxon>Wuchereria</taxon>
    </lineage>
</organism>
<evidence type="ECO:0000256" key="1">
    <source>
        <dbReference type="PROSITE-ProRule" id="PRU00042"/>
    </source>
</evidence>
<proteinExistence type="predicted"/>
<accession>A0AAF5Q7S6</accession>
<sequence>MASTSTNLLFLQTTHSASMEINYTCHYRGCAMITKSYNEYLTHRKTHGQPFIYECKVPGCGRTFHYESTFRSHKQTHEPHPQCEDCGKFFVSRDGLQKHKKHCQTKSQSETQFGYSSPT</sequence>
<keyword evidence="1" id="KW-0862">Zinc</keyword>
<dbReference type="InterPro" id="IPR036236">
    <property type="entry name" value="Znf_C2H2_sf"/>
</dbReference>
<dbReference type="InterPro" id="IPR013087">
    <property type="entry name" value="Znf_C2H2_type"/>
</dbReference>
<dbReference type="PROSITE" id="PS50157">
    <property type="entry name" value="ZINC_FINGER_C2H2_2"/>
    <property type="match status" value="2"/>
</dbReference>
<dbReference type="SMART" id="SM00355">
    <property type="entry name" value="ZnF_C2H2"/>
    <property type="match status" value="3"/>
</dbReference>
<evidence type="ECO:0000313" key="4">
    <source>
        <dbReference type="WBParaSite" id="mrna-Wban_11116"/>
    </source>
</evidence>
<dbReference type="Proteomes" id="UP000093561">
    <property type="component" value="Unassembled WGS sequence"/>
</dbReference>
<dbReference type="SUPFAM" id="SSF57667">
    <property type="entry name" value="beta-beta-alpha zinc fingers"/>
    <property type="match status" value="1"/>
</dbReference>
<reference evidence="4" key="3">
    <citation type="submission" date="2024-02" db="UniProtKB">
        <authorList>
            <consortium name="WormBaseParasite"/>
        </authorList>
    </citation>
    <scope>IDENTIFICATION</scope>
    <source>
        <strain evidence="4">pt0022</strain>
    </source>
</reference>
<keyword evidence="1" id="KW-0479">Metal-binding</keyword>
<dbReference type="Gene3D" id="3.30.160.60">
    <property type="entry name" value="Classic Zinc Finger"/>
    <property type="match status" value="1"/>
</dbReference>
<reference evidence="3" key="2">
    <citation type="journal article" date="2016" name="Mol. Ecol.">
        <title>Population genomics of the filarial nematode parasite Wuchereria bancrofti from mosquitoes.</title>
        <authorList>
            <person name="Small S.T."/>
            <person name="Reimer L.J."/>
            <person name="Tisch D.J."/>
            <person name="King C.L."/>
            <person name="Christensen B.M."/>
            <person name="Siba P.M."/>
            <person name="Kazura J.W."/>
            <person name="Serre D."/>
            <person name="Zimmerman P.A."/>
        </authorList>
    </citation>
    <scope>NUCLEOTIDE SEQUENCE</scope>
    <source>
        <strain evidence="3">pt0022</strain>
    </source>
</reference>
<dbReference type="AlphaFoldDB" id="A0AAF5Q7S6"/>
<keyword evidence="1" id="KW-0863">Zinc-finger</keyword>
<reference evidence="3" key="1">
    <citation type="submission" date="2015-03" db="EMBL/GenBank/DDBJ databases">
        <title>Wuchereria bancrofti Genome Sequencing Papua New Guinea Strain.</title>
        <authorList>
            <person name="Small S.T."/>
            <person name="Serre D."/>
            <person name="Zimmerman P.A."/>
        </authorList>
    </citation>
    <scope>NUCLEOTIDE SEQUENCE [LARGE SCALE GENOMIC DNA]</scope>
    <source>
        <strain evidence="3">pt0022</strain>
    </source>
</reference>